<evidence type="ECO:0000256" key="5">
    <source>
        <dbReference type="SAM" id="MobiDB-lite"/>
    </source>
</evidence>
<dbReference type="Proteomes" id="UP000078544">
    <property type="component" value="Unassembled WGS sequence"/>
</dbReference>
<feature type="compositionally biased region" description="Low complexity" evidence="5">
    <location>
        <begin position="79"/>
        <end position="88"/>
    </location>
</feature>
<feature type="region of interest" description="Disordered" evidence="5">
    <location>
        <begin position="1"/>
        <end position="142"/>
    </location>
</feature>
<evidence type="ECO:0000256" key="2">
    <source>
        <dbReference type="ARBA" id="ARBA00022771"/>
    </source>
</evidence>
<feature type="compositionally biased region" description="Pro residues" evidence="5">
    <location>
        <begin position="358"/>
        <end position="368"/>
    </location>
</feature>
<dbReference type="CDD" id="cd16489">
    <property type="entry name" value="mRING-CH-C4HC2H_ZNRF"/>
    <property type="match status" value="1"/>
</dbReference>
<dbReference type="InterPro" id="IPR011011">
    <property type="entry name" value="Znf_FYVE_PHD"/>
</dbReference>
<feature type="compositionally biased region" description="Low complexity" evidence="5">
    <location>
        <begin position="104"/>
        <end position="115"/>
    </location>
</feature>
<dbReference type="InterPro" id="IPR017455">
    <property type="entry name" value="Znf_FYVE-rel"/>
</dbReference>
<dbReference type="SMART" id="SM00064">
    <property type="entry name" value="FYVE"/>
    <property type="match status" value="1"/>
</dbReference>
<keyword evidence="2 4" id="KW-0863">Zinc-finger</keyword>
<evidence type="ECO:0000313" key="8">
    <source>
        <dbReference type="EMBL" id="OAA33053.1"/>
    </source>
</evidence>
<dbReference type="PROSITE" id="PS50089">
    <property type="entry name" value="ZF_RING_2"/>
    <property type="match status" value="1"/>
</dbReference>
<evidence type="ECO:0000256" key="3">
    <source>
        <dbReference type="ARBA" id="ARBA00022833"/>
    </source>
</evidence>
<feature type="compositionally biased region" description="Low complexity" evidence="5">
    <location>
        <begin position="378"/>
        <end position="392"/>
    </location>
</feature>
<proteinExistence type="predicted"/>
<accession>A0A166UX27</accession>
<evidence type="ECO:0000259" key="6">
    <source>
        <dbReference type="PROSITE" id="PS50089"/>
    </source>
</evidence>
<dbReference type="PANTHER" id="PTHR23164:SF30">
    <property type="entry name" value="EARLY ENDOSOME ANTIGEN 1"/>
    <property type="match status" value="1"/>
</dbReference>
<feature type="compositionally biased region" description="Polar residues" evidence="5">
    <location>
        <begin position="173"/>
        <end position="182"/>
    </location>
</feature>
<dbReference type="SMART" id="SM00184">
    <property type="entry name" value="RING"/>
    <property type="match status" value="1"/>
</dbReference>
<dbReference type="GO" id="GO:0008270">
    <property type="term" value="F:zinc ion binding"/>
    <property type="evidence" value="ECO:0007669"/>
    <property type="project" value="UniProtKB-KW"/>
</dbReference>
<feature type="region of interest" description="Disordered" evidence="5">
    <location>
        <begin position="162"/>
        <end position="254"/>
    </location>
</feature>
<dbReference type="PROSITE" id="PS50178">
    <property type="entry name" value="ZF_FYVE"/>
    <property type="match status" value="1"/>
</dbReference>
<dbReference type="InterPro" id="IPR000306">
    <property type="entry name" value="Znf_FYVE"/>
</dbReference>
<dbReference type="PANTHER" id="PTHR23164">
    <property type="entry name" value="EARLY ENDOSOME ANTIGEN 1"/>
    <property type="match status" value="1"/>
</dbReference>
<keyword evidence="9" id="KW-1185">Reference proteome</keyword>
<comment type="caution">
    <text evidence="8">The sequence shown here is derived from an EMBL/GenBank/DDBJ whole genome shotgun (WGS) entry which is preliminary data.</text>
</comment>
<dbReference type="SUPFAM" id="SSF57850">
    <property type="entry name" value="RING/U-box"/>
    <property type="match status" value="1"/>
</dbReference>
<dbReference type="InterPro" id="IPR001841">
    <property type="entry name" value="Znf_RING"/>
</dbReference>
<feature type="region of interest" description="Disordered" evidence="5">
    <location>
        <begin position="354"/>
        <end position="428"/>
    </location>
</feature>
<dbReference type="EMBL" id="AZGY01000001">
    <property type="protein sequence ID" value="OAA33053.1"/>
    <property type="molecule type" value="Genomic_DNA"/>
</dbReference>
<feature type="domain" description="RING-type" evidence="6">
    <location>
        <begin position="574"/>
        <end position="616"/>
    </location>
</feature>
<feature type="compositionally biased region" description="Basic and acidic residues" evidence="5">
    <location>
        <begin position="183"/>
        <end position="196"/>
    </location>
</feature>
<dbReference type="SUPFAM" id="SSF57903">
    <property type="entry name" value="FYVE/PHD zinc finger"/>
    <property type="match status" value="1"/>
</dbReference>
<dbReference type="Gene3D" id="3.30.40.10">
    <property type="entry name" value="Zinc/RING finger domain, C3HC4 (zinc finger)"/>
    <property type="match status" value="2"/>
</dbReference>
<reference evidence="8 9" key="1">
    <citation type="journal article" date="2016" name="Genome Biol. Evol.">
        <title>Divergent and convergent evolution of fungal pathogenicity.</title>
        <authorList>
            <person name="Shang Y."/>
            <person name="Xiao G."/>
            <person name="Zheng P."/>
            <person name="Cen K."/>
            <person name="Zhan S."/>
            <person name="Wang C."/>
        </authorList>
    </citation>
    <scope>NUCLEOTIDE SEQUENCE [LARGE SCALE GENOMIC DNA]</scope>
    <source>
        <strain evidence="8 9">RCEF 2490</strain>
    </source>
</reference>
<dbReference type="Pfam" id="PF01363">
    <property type="entry name" value="FYVE"/>
    <property type="match status" value="1"/>
</dbReference>
<keyword evidence="3" id="KW-0862">Zinc</keyword>
<dbReference type="STRING" id="1081109.A0A166UX27"/>
<keyword evidence="1" id="KW-0479">Metal-binding</keyword>
<evidence type="ECO:0000313" key="9">
    <source>
        <dbReference type="Proteomes" id="UP000078544"/>
    </source>
</evidence>
<dbReference type="OrthoDB" id="660555at2759"/>
<feature type="compositionally biased region" description="Basic and acidic residues" evidence="5">
    <location>
        <begin position="401"/>
        <end position="417"/>
    </location>
</feature>
<gene>
    <name evidence="8" type="ORF">AAL_00518</name>
</gene>
<name>A0A166UX27_9HYPO</name>
<evidence type="ECO:0000256" key="1">
    <source>
        <dbReference type="ARBA" id="ARBA00022723"/>
    </source>
</evidence>
<evidence type="ECO:0000256" key="4">
    <source>
        <dbReference type="PROSITE-ProRule" id="PRU00175"/>
    </source>
</evidence>
<dbReference type="Pfam" id="PF13639">
    <property type="entry name" value="zf-RING_2"/>
    <property type="match status" value="1"/>
</dbReference>
<dbReference type="InterPro" id="IPR013083">
    <property type="entry name" value="Znf_RING/FYVE/PHD"/>
</dbReference>
<sequence>MSNPQGGSSRGPDEGWIESAEVSRPVSAALGSNEYPLESQNLAFRPRQASGPDSGNDSRPSAGDAHREPASSQSLGKDSTSSSKGASSIPPHRDTPRRTSLPVSTESAGGSSTAGQRSDLRRANSSQEPTRLSSGGAMYGNTRFSVTRVADSDLRSAAEYQVDRATLPIVPPSTASTEQQGGSDHDSTRQGDRERTSGANRRAHTNDTMQHAQLASRRPSQRLAPSGSRHTDSDSQTVESRGSDSREPQVSRMTGADLIPAAYLLPRWQPDAEVTYCPICNAQFSFFVRKHHCRKCGRVVCSACSPHRIIIPHQYIVRPPGIDDSTAAGAPVDSLGSGYSDVNGLPGGERVRLCNPCVPDPNTAPPESPRTMSRGTLSFSHNRSHSSLDSSHGAVVSPNRDGAHHSGVDRARHEQHQYARARSITMNPVVQATAPQTASGHGMSAPYSREEAYAGLLARLNDTHGRSSRARSRQAAAIYARDFDFASSSRQRALPPPPPPIREEDECPICHQELPARALPDSESLRETHITSCIQAHSAYGSSLRREGQEMAPRRTGMYVYAATEKDCVDDAECTICLEEFTVGVGMARLECLCRFHKSCISAWFINHPGRCPVHQHDGFGF</sequence>
<organism evidence="8 9">
    <name type="scientific">Moelleriella libera RCEF 2490</name>
    <dbReference type="NCBI Taxonomy" id="1081109"/>
    <lineage>
        <taxon>Eukaryota</taxon>
        <taxon>Fungi</taxon>
        <taxon>Dikarya</taxon>
        <taxon>Ascomycota</taxon>
        <taxon>Pezizomycotina</taxon>
        <taxon>Sordariomycetes</taxon>
        <taxon>Hypocreomycetidae</taxon>
        <taxon>Hypocreales</taxon>
        <taxon>Clavicipitaceae</taxon>
        <taxon>Moelleriella</taxon>
    </lineage>
</organism>
<dbReference type="AlphaFoldDB" id="A0A166UX27"/>
<evidence type="ECO:0000259" key="7">
    <source>
        <dbReference type="PROSITE" id="PS50178"/>
    </source>
</evidence>
<feature type="domain" description="FYVE-type" evidence="7">
    <location>
        <begin position="271"/>
        <end position="362"/>
    </location>
</feature>
<protein>
    <submittedName>
        <fullName evidence="8">Zinc finger, FYVE-type</fullName>
    </submittedName>
</protein>
<feature type="compositionally biased region" description="Polar residues" evidence="5">
    <location>
        <begin position="123"/>
        <end position="133"/>
    </location>
</feature>